<dbReference type="RefSeq" id="WP_213527750.1">
    <property type="nucleotide sequence ID" value="NZ_BOVJ01000031.1"/>
</dbReference>
<gene>
    <name evidence="3" type="ORF">PACILC2_10060</name>
</gene>
<evidence type="ECO:0000256" key="2">
    <source>
        <dbReference type="SAM" id="MobiDB-lite"/>
    </source>
</evidence>
<feature type="region of interest" description="Disordered" evidence="2">
    <location>
        <begin position="97"/>
        <end position="137"/>
    </location>
</feature>
<dbReference type="Gene3D" id="1.20.5.170">
    <property type="match status" value="1"/>
</dbReference>
<dbReference type="Proteomes" id="UP000680304">
    <property type="component" value="Unassembled WGS sequence"/>
</dbReference>
<keyword evidence="4" id="KW-1185">Reference proteome</keyword>
<feature type="compositionally biased region" description="Low complexity" evidence="2">
    <location>
        <begin position="97"/>
        <end position="128"/>
    </location>
</feature>
<protein>
    <recommendedName>
        <fullName evidence="5">DUF2802 domain-containing protein</fullName>
    </recommendedName>
</protein>
<evidence type="ECO:0008006" key="5">
    <source>
        <dbReference type="Google" id="ProtNLM"/>
    </source>
</evidence>
<organism evidence="3 4">
    <name type="scientific">Paenibacillus cisolokensis</name>
    <dbReference type="NCBI Taxonomy" id="1658519"/>
    <lineage>
        <taxon>Bacteria</taxon>
        <taxon>Bacillati</taxon>
        <taxon>Bacillota</taxon>
        <taxon>Bacilli</taxon>
        <taxon>Bacillales</taxon>
        <taxon>Paenibacillaceae</taxon>
        <taxon>Paenibacillus</taxon>
    </lineage>
</organism>
<dbReference type="SUPFAM" id="SSF57997">
    <property type="entry name" value="Tropomyosin"/>
    <property type="match status" value="1"/>
</dbReference>
<reference evidence="3 4" key="1">
    <citation type="submission" date="2021-04" db="EMBL/GenBank/DDBJ databases">
        <title>Draft genome sequence of Paenibacillus cisolokensis, LC2-13A.</title>
        <authorList>
            <person name="Uke A."/>
            <person name="Chhe C."/>
            <person name="Baramee S."/>
            <person name="Kosugi A."/>
        </authorList>
    </citation>
    <scope>NUCLEOTIDE SEQUENCE [LARGE SCALE GENOMIC DNA]</scope>
    <source>
        <strain evidence="3 4">LC2-13A</strain>
    </source>
</reference>
<sequence length="184" mass="20350">MQPWQYIVLLGAFALVCGLALPRKQTAQSGQSLRNMETALDQFMENMEADHRELVGLTGKLQEETRARAENGERRIAELEERCGRLERDLAALKAAAAEPVRPEPVRSVPVQPEPPAAAERGNAPAAGEDVKPESGSIRDRYAQLFRLREQGKSIEAIARKTNMPKGEVQLILQLAEREAAARD</sequence>
<accession>A0ABQ4N2K9</accession>
<evidence type="ECO:0000313" key="4">
    <source>
        <dbReference type="Proteomes" id="UP000680304"/>
    </source>
</evidence>
<comment type="caution">
    <text evidence="3">The sequence shown here is derived from an EMBL/GenBank/DDBJ whole genome shotgun (WGS) entry which is preliminary data.</text>
</comment>
<feature type="coiled-coil region" evidence="1">
    <location>
        <begin position="33"/>
        <end position="96"/>
    </location>
</feature>
<proteinExistence type="predicted"/>
<dbReference type="EMBL" id="BOVJ01000031">
    <property type="protein sequence ID" value="GIQ62438.1"/>
    <property type="molecule type" value="Genomic_DNA"/>
</dbReference>
<dbReference type="InterPro" id="IPR046118">
    <property type="entry name" value="DUF6115"/>
</dbReference>
<keyword evidence="1" id="KW-0175">Coiled coil</keyword>
<dbReference type="Pfam" id="PF19610">
    <property type="entry name" value="DUF6115"/>
    <property type="match status" value="1"/>
</dbReference>
<name>A0ABQ4N2K9_9BACL</name>
<evidence type="ECO:0000313" key="3">
    <source>
        <dbReference type="EMBL" id="GIQ62438.1"/>
    </source>
</evidence>
<evidence type="ECO:0000256" key="1">
    <source>
        <dbReference type="SAM" id="Coils"/>
    </source>
</evidence>